<dbReference type="Gene3D" id="1.10.1660.10">
    <property type="match status" value="1"/>
</dbReference>
<dbReference type="GO" id="GO:0046872">
    <property type="term" value="F:metal ion binding"/>
    <property type="evidence" value="ECO:0007669"/>
    <property type="project" value="InterPro"/>
</dbReference>
<organism evidence="6 7">
    <name type="scientific">Thermoflexus hugenholtzii JAD2</name>
    <dbReference type="NCBI Taxonomy" id="877466"/>
    <lineage>
        <taxon>Bacteria</taxon>
        <taxon>Bacillati</taxon>
        <taxon>Chloroflexota</taxon>
        <taxon>Thermoflexia</taxon>
        <taxon>Thermoflexales</taxon>
        <taxon>Thermoflexaceae</taxon>
        <taxon>Thermoflexus</taxon>
    </lineage>
</organism>
<keyword evidence="7" id="KW-1185">Reference proteome</keyword>
<dbReference type="Proteomes" id="UP000197025">
    <property type="component" value="Unassembled WGS sequence"/>
</dbReference>
<dbReference type="InParanoid" id="A0A212PZW9"/>
<dbReference type="GO" id="GO:0003677">
    <property type="term" value="F:DNA binding"/>
    <property type="evidence" value="ECO:0007669"/>
    <property type="project" value="UniProtKB-KW"/>
</dbReference>
<reference evidence="7" key="1">
    <citation type="submission" date="2017-06" db="EMBL/GenBank/DDBJ databases">
        <authorList>
            <person name="Varghese N."/>
            <person name="Submissions S."/>
        </authorList>
    </citation>
    <scope>NUCLEOTIDE SEQUENCE [LARGE SCALE GENOMIC DNA]</scope>
    <source>
        <strain evidence="7">JAD2</strain>
    </source>
</reference>
<sequence>MEEADRAPTYNLRAVIRETGIRPDTLRAWERRYGLPRPHRTRGGHRLYSRRDIEIIRWLMAREAEGMRIGQAVALWRALEAEGQDPLRVRPVRSTRDQLAALRAAWIEACLRFDEKEADRIMGEAFALYPVEQVCHEIIEAGLGEIGERWYRGKATAQQEHFASALAMRRLNALIAAAPPSVRPQRILIGCPPEESHALPALLLTLLLRRRGWEVIYLGPNLPLLRLEEALIAIRPHLVIMLAQMLPTAATLADAAEIVAQKGIPLGYGGRIFQRPGLGDAIPGAFLGTTWEEAVSRAEALVALGRPIPPLAPLPEAFRRALQAYRAARPQLELEIWQACGTIQALLESLDLGPMTPLRIMEAALRLGRPEAVAEEWRWAAGLLRHHGGSVSLLAELTRAYAGALRRLLSGEPAVIRLAEVLEACLTSLEGSECGSDTPSS</sequence>
<dbReference type="InterPro" id="IPR000551">
    <property type="entry name" value="MerR-type_HTH_dom"/>
</dbReference>
<keyword evidence="3" id="KW-0804">Transcription</keyword>
<dbReference type="OrthoDB" id="9800334at2"/>
<dbReference type="InterPro" id="IPR036594">
    <property type="entry name" value="Meth_synthase_dom"/>
</dbReference>
<evidence type="ECO:0000256" key="1">
    <source>
        <dbReference type="ARBA" id="ARBA00023015"/>
    </source>
</evidence>
<dbReference type="InterPro" id="IPR047057">
    <property type="entry name" value="MerR_fam"/>
</dbReference>
<dbReference type="PROSITE" id="PS50937">
    <property type="entry name" value="HTH_MERR_2"/>
    <property type="match status" value="1"/>
</dbReference>
<dbReference type="PANTHER" id="PTHR30204">
    <property type="entry name" value="REDOX-CYCLING DRUG-SENSING TRANSCRIPTIONAL ACTIVATOR SOXR"/>
    <property type="match status" value="1"/>
</dbReference>
<dbReference type="InterPro" id="IPR006158">
    <property type="entry name" value="Cobalamin-bd"/>
</dbReference>
<evidence type="ECO:0000256" key="3">
    <source>
        <dbReference type="ARBA" id="ARBA00023163"/>
    </source>
</evidence>
<dbReference type="SUPFAM" id="SSF46955">
    <property type="entry name" value="Putative DNA-binding domain"/>
    <property type="match status" value="1"/>
</dbReference>
<dbReference type="EMBL" id="FYEK01000003">
    <property type="protein sequence ID" value="SNB52641.1"/>
    <property type="molecule type" value="Genomic_DNA"/>
</dbReference>
<dbReference type="SMART" id="SM00422">
    <property type="entry name" value="HTH_MERR"/>
    <property type="match status" value="1"/>
</dbReference>
<dbReference type="PROSITE" id="PS51332">
    <property type="entry name" value="B12_BINDING"/>
    <property type="match status" value="1"/>
</dbReference>
<name>A0A212PZW9_9CHLR</name>
<evidence type="ECO:0000259" key="5">
    <source>
        <dbReference type="PROSITE" id="PS51332"/>
    </source>
</evidence>
<dbReference type="Gene3D" id="1.10.1240.10">
    <property type="entry name" value="Methionine synthase domain"/>
    <property type="match status" value="1"/>
</dbReference>
<dbReference type="GO" id="GO:0003700">
    <property type="term" value="F:DNA-binding transcription factor activity"/>
    <property type="evidence" value="ECO:0007669"/>
    <property type="project" value="InterPro"/>
</dbReference>
<keyword evidence="2" id="KW-0238">DNA-binding</keyword>
<evidence type="ECO:0000313" key="7">
    <source>
        <dbReference type="Proteomes" id="UP000197025"/>
    </source>
</evidence>
<evidence type="ECO:0000259" key="4">
    <source>
        <dbReference type="PROSITE" id="PS50937"/>
    </source>
</evidence>
<dbReference type="RefSeq" id="WP_088570125.1">
    <property type="nucleotide sequence ID" value="NZ_FYEK01000003.1"/>
</dbReference>
<dbReference type="InterPro" id="IPR036724">
    <property type="entry name" value="Cobalamin-bd_sf"/>
</dbReference>
<keyword evidence="1" id="KW-0805">Transcription regulation</keyword>
<dbReference type="PANTHER" id="PTHR30204:SF67">
    <property type="entry name" value="HTH-TYPE TRANSCRIPTIONAL REGULATOR MLRA-RELATED"/>
    <property type="match status" value="1"/>
</dbReference>
<gene>
    <name evidence="6" type="ORF">SAMN02746019_00023580</name>
</gene>
<dbReference type="InterPro" id="IPR003759">
    <property type="entry name" value="Cbl-bd_cap"/>
</dbReference>
<dbReference type="SUPFAM" id="SSF52242">
    <property type="entry name" value="Cobalamin (vitamin B12)-binding domain"/>
    <property type="match status" value="1"/>
</dbReference>
<evidence type="ECO:0000313" key="6">
    <source>
        <dbReference type="EMBL" id="SNB52641.1"/>
    </source>
</evidence>
<dbReference type="InterPro" id="IPR009061">
    <property type="entry name" value="DNA-bd_dom_put_sf"/>
</dbReference>
<dbReference type="GO" id="GO:0031419">
    <property type="term" value="F:cobalamin binding"/>
    <property type="evidence" value="ECO:0007669"/>
    <property type="project" value="InterPro"/>
</dbReference>
<dbReference type="Gene3D" id="3.40.50.280">
    <property type="entry name" value="Cobalamin-binding domain"/>
    <property type="match status" value="1"/>
</dbReference>
<dbReference type="Pfam" id="PF13411">
    <property type="entry name" value="MerR_1"/>
    <property type="match status" value="1"/>
</dbReference>
<feature type="domain" description="HTH merR-type" evidence="4">
    <location>
        <begin position="19"/>
        <end position="78"/>
    </location>
</feature>
<dbReference type="Pfam" id="PF02607">
    <property type="entry name" value="B12-binding_2"/>
    <property type="match status" value="1"/>
</dbReference>
<dbReference type="CDD" id="cd01104">
    <property type="entry name" value="HTH_MlrA-CarA"/>
    <property type="match status" value="1"/>
</dbReference>
<protein>
    <submittedName>
        <fullName evidence="6">Methanogenic corrinoid protein MtbC1</fullName>
    </submittedName>
</protein>
<feature type="domain" description="B12-binding" evidence="5">
    <location>
        <begin position="184"/>
        <end position="305"/>
    </location>
</feature>
<dbReference type="AlphaFoldDB" id="A0A212PZW9"/>
<accession>A0A212PZW9</accession>
<proteinExistence type="predicted"/>
<evidence type="ECO:0000256" key="2">
    <source>
        <dbReference type="ARBA" id="ARBA00023125"/>
    </source>
</evidence>